<dbReference type="AlphaFoldDB" id="A0A411HGA0"/>
<evidence type="ECO:0000256" key="1">
    <source>
        <dbReference type="ARBA" id="ARBA00010641"/>
    </source>
</evidence>
<dbReference type="KEGG" id="xbc:ELE36_03650"/>
<evidence type="ECO:0000313" key="6">
    <source>
        <dbReference type="EMBL" id="QBB69546.1"/>
    </source>
</evidence>
<dbReference type="SUPFAM" id="SSF88659">
    <property type="entry name" value="Sigma3 and sigma4 domains of RNA polymerase sigma factors"/>
    <property type="match status" value="1"/>
</dbReference>
<keyword evidence="7" id="KW-1185">Reference proteome</keyword>
<dbReference type="Gene3D" id="1.10.10.10">
    <property type="entry name" value="Winged helix-like DNA-binding domain superfamily/Winged helix DNA-binding domain"/>
    <property type="match status" value="1"/>
</dbReference>
<dbReference type="NCBIfam" id="TIGR02999">
    <property type="entry name" value="Sig-70_X6"/>
    <property type="match status" value="1"/>
</dbReference>
<proteinExistence type="inferred from homology"/>
<dbReference type="InterPro" id="IPR013324">
    <property type="entry name" value="RNA_pol_sigma_r3/r4-like"/>
</dbReference>
<dbReference type="InterPro" id="IPR039425">
    <property type="entry name" value="RNA_pol_sigma-70-like"/>
</dbReference>
<dbReference type="RefSeq" id="WP_129831803.1">
    <property type="nucleotide sequence ID" value="NZ_CP035704.1"/>
</dbReference>
<dbReference type="OrthoDB" id="128473at2"/>
<dbReference type="InterPro" id="IPR011517">
    <property type="entry name" value="RNA_pol_sigma70_ECF-like"/>
</dbReference>
<gene>
    <name evidence="6" type="ORF">ELE36_03650</name>
</gene>
<name>A0A411HGA0_9GAMM</name>
<keyword evidence="4" id="KW-0804">Transcription</keyword>
<keyword evidence="3" id="KW-0731">Sigma factor</keyword>
<comment type="similarity">
    <text evidence="1">Belongs to the sigma-70 factor family. ECF subfamily.</text>
</comment>
<protein>
    <submittedName>
        <fullName evidence="6">Sigma-70 family RNA polymerase sigma factor</fullName>
    </submittedName>
</protein>
<dbReference type="InterPro" id="IPR013325">
    <property type="entry name" value="RNA_pol_sigma_r2"/>
</dbReference>
<evidence type="ECO:0000313" key="7">
    <source>
        <dbReference type="Proteomes" id="UP000291562"/>
    </source>
</evidence>
<dbReference type="InterPro" id="IPR036388">
    <property type="entry name" value="WH-like_DNA-bd_sf"/>
</dbReference>
<evidence type="ECO:0000259" key="5">
    <source>
        <dbReference type="Pfam" id="PF07638"/>
    </source>
</evidence>
<organism evidence="6 7">
    <name type="scientific">Pseudolysobacter antarcticus</name>
    <dbReference type="NCBI Taxonomy" id="2511995"/>
    <lineage>
        <taxon>Bacteria</taxon>
        <taxon>Pseudomonadati</taxon>
        <taxon>Pseudomonadota</taxon>
        <taxon>Gammaproteobacteria</taxon>
        <taxon>Lysobacterales</taxon>
        <taxon>Rhodanobacteraceae</taxon>
        <taxon>Pseudolysobacter</taxon>
    </lineage>
</organism>
<evidence type="ECO:0000256" key="2">
    <source>
        <dbReference type="ARBA" id="ARBA00023015"/>
    </source>
</evidence>
<dbReference type="InterPro" id="IPR053812">
    <property type="entry name" value="HTH_Sigma70_ECF-like"/>
</dbReference>
<dbReference type="GO" id="GO:0016987">
    <property type="term" value="F:sigma factor activity"/>
    <property type="evidence" value="ECO:0007669"/>
    <property type="project" value="UniProtKB-KW"/>
</dbReference>
<reference evidence="6 7" key="1">
    <citation type="submission" date="2019-01" db="EMBL/GenBank/DDBJ databases">
        <title>Pseudolysobacter antarctica gen. nov., sp. nov., isolated from Fildes Peninsula, Antarctica.</title>
        <authorList>
            <person name="Wei Z."/>
            <person name="Peng F."/>
        </authorList>
    </citation>
    <scope>NUCLEOTIDE SEQUENCE [LARGE SCALE GENOMIC DNA]</scope>
    <source>
        <strain evidence="6 7">AQ6-296</strain>
    </source>
</reference>
<keyword evidence="2" id="KW-0805">Transcription regulation</keyword>
<dbReference type="PANTHER" id="PTHR43133">
    <property type="entry name" value="RNA POLYMERASE ECF-TYPE SIGMA FACTO"/>
    <property type="match status" value="1"/>
</dbReference>
<dbReference type="Proteomes" id="UP000291562">
    <property type="component" value="Chromosome"/>
</dbReference>
<accession>A0A411HGA0</accession>
<dbReference type="InterPro" id="IPR014284">
    <property type="entry name" value="RNA_pol_sigma-70_dom"/>
</dbReference>
<dbReference type="SUPFAM" id="SSF88946">
    <property type="entry name" value="Sigma2 domain of RNA polymerase sigma factors"/>
    <property type="match status" value="1"/>
</dbReference>
<dbReference type="PANTHER" id="PTHR43133:SF39">
    <property type="entry name" value="SIMILAR TO RNA POLYMERASE SIGMA-E FACTOR"/>
    <property type="match status" value="1"/>
</dbReference>
<sequence length="189" mass="20733">MTGESAITELLNAANSGDIAAQDVVYTTLYDELKRCAQRLKHTAPGSSLTSTALVHELFLRLNQRCVVKIQNRAHFFALAARAMRQIIVDHARRHRSIKRGGGAEFTDAEKGLNMGADSAEQALELDAALTRLASRDADLARVVEWHFFAGLSFKEIGVALGRHERTVQHDWTLARALLQESMLAAPGG</sequence>
<evidence type="ECO:0000256" key="3">
    <source>
        <dbReference type="ARBA" id="ARBA00023082"/>
    </source>
</evidence>
<dbReference type="NCBIfam" id="TIGR02937">
    <property type="entry name" value="sigma70-ECF"/>
    <property type="match status" value="1"/>
</dbReference>
<dbReference type="Pfam" id="PF07638">
    <property type="entry name" value="Sigma70_ECF"/>
    <property type="match status" value="1"/>
</dbReference>
<dbReference type="Gene3D" id="1.10.1740.10">
    <property type="match status" value="1"/>
</dbReference>
<dbReference type="EMBL" id="CP035704">
    <property type="protein sequence ID" value="QBB69546.1"/>
    <property type="molecule type" value="Genomic_DNA"/>
</dbReference>
<dbReference type="GO" id="GO:0006352">
    <property type="term" value="P:DNA-templated transcription initiation"/>
    <property type="evidence" value="ECO:0007669"/>
    <property type="project" value="InterPro"/>
</dbReference>
<evidence type="ECO:0000256" key="4">
    <source>
        <dbReference type="ARBA" id="ARBA00023163"/>
    </source>
</evidence>
<feature type="domain" description="RNA polymerase sigma-70 ECF-like HTH" evidence="5">
    <location>
        <begin position="5"/>
        <end position="183"/>
    </location>
</feature>